<accession>X8C768</accession>
<dbReference type="AlphaFoldDB" id="X8C768"/>
<protein>
    <submittedName>
        <fullName evidence="1">Uncharacterized protein</fullName>
    </submittedName>
</protein>
<reference evidence="1" key="1">
    <citation type="submission" date="2014-01" db="EMBL/GenBank/DDBJ databases">
        <authorList>
            <person name="Brown-Elliot B."/>
            <person name="Wallace R."/>
            <person name="Lenaerts A."/>
            <person name="Ordway D."/>
            <person name="DeGroote M.A."/>
            <person name="Parker T."/>
            <person name="Sizemore C."/>
            <person name="Tallon L.J."/>
            <person name="Sadzewicz L.K."/>
            <person name="Sengamalay N."/>
            <person name="Fraser C.M."/>
            <person name="Hine E."/>
            <person name="Shefchek K.A."/>
            <person name="Das S.P."/>
            <person name="Tettelin H."/>
        </authorList>
    </citation>
    <scope>NUCLEOTIDE SEQUENCE [LARGE SCALE GENOMIC DNA]</scope>
    <source>
        <strain evidence="1">4042</strain>
    </source>
</reference>
<dbReference type="EMBL" id="JAOB01000033">
    <property type="protein sequence ID" value="EUA52202.1"/>
    <property type="molecule type" value="Genomic_DNA"/>
</dbReference>
<proteinExistence type="predicted"/>
<organism evidence="1">
    <name type="scientific">Mycobacterium xenopi 4042</name>
    <dbReference type="NCBI Taxonomy" id="1299334"/>
    <lineage>
        <taxon>Bacteria</taxon>
        <taxon>Bacillati</taxon>
        <taxon>Actinomycetota</taxon>
        <taxon>Actinomycetes</taxon>
        <taxon>Mycobacteriales</taxon>
        <taxon>Mycobacteriaceae</taxon>
        <taxon>Mycobacterium</taxon>
    </lineage>
</organism>
<sequence length="38" mass="4057">MLLGPPRPGEEMPGEDTRLGALAARLWSPLIQATQEPG</sequence>
<comment type="caution">
    <text evidence="1">The sequence shown here is derived from an EMBL/GenBank/DDBJ whole genome shotgun (WGS) entry which is preliminary data.</text>
</comment>
<evidence type="ECO:0000313" key="1">
    <source>
        <dbReference type="EMBL" id="EUA52202.1"/>
    </source>
</evidence>
<gene>
    <name evidence="1" type="ORF">I553_2388</name>
</gene>
<name>X8C768_MYCXE</name>